<dbReference type="HOGENOM" id="CLU_3124236_0_0_6"/>
<comment type="caution">
    <text evidence="1">The sequence shown here is derived from an EMBL/GenBank/DDBJ whole genome shotgun (WGS) entry which is preliminary data.</text>
</comment>
<organism evidence="1 2">
    <name type="scientific">Xenorhabdus bovienii str. kraussei Quebec</name>
    <dbReference type="NCBI Taxonomy" id="1398203"/>
    <lineage>
        <taxon>Bacteria</taxon>
        <taxon>Pseudomonadati</taxon>
        <taxon>Pseudomonadota</taxon>
        <taxon>Gammaproteobacteria</taxon>
        <taxon>Enterobacterales</taxon>
        <taxon>Morganellaceae</taxon>
        <taxon>Xenorhabdus</taxon>
    </lineage>
</organism>
<protein>
    <submittedName>
        <fullName evidence="1">Uncharacterized protein</fullName>
    </submittedName>
</protein>
<dbReference type="Proteomes" id="UP000028500">
    <property type="component" value="Unassembled WGS sequence"/>
</dbReference>
<reference evidence="1" key="1">
    <citation type="submission" date="2013-07" db="EMBL/GenBank/DDBJ databases">
        <title>Sub-species coevolution in mutualistic symbiosis.</title>
        <authorList>
            <person name="Murfin K."/>
            <person name="Klassen J."/>
            <person name="Lee M."/>
            <person name="Forst S."/>
            <person name="Stock P."/>
            <person name="Goodrich-Blair H."/>
        </authorList>
    </citation>
    <scope>NUCLEOTIDE SEQUENCE [LARGE SCALE GENOMIC DNA]</scope>
    <source>
        <strain evidence="1">Kraussei Quebec</strain>
    </source>
</reference>
<accession>A0A077PNF3</accession>
<sequence>MLPSMMVINLVQISGFFEIRQEEFLFYRNVNRLLLIKFIATHIFNMERYK</sequence>
<evidence type="ECO:0000313" key="2">
    <source>
        <dbReference type="Proteomes" id="UP000028500"/>
    </source>
</evidence>
<evidence type="ECO:0000313" key="1">
    <source>
        <dbReference type="EMBL" id="CDH21379.1"/>
    </source>
</evidence>
<name>A0A077PNF3_XENBV</name>
<gene>
    <name evidence="1" type="ORF">XBKQ1_400008</name>
</gene>
<keyword evidence="2" id="KW-1185">Reference proteome</keyword>
<proteinExistence type="predicted"/>
<dbReference type="AlphaFoldDB" id="A0A077PNF3"/>
<dbReference type="EMBL" id="CBSY010000229">
    <property type="protein sequence ID" value="CDH21379.1"/>
    <property type="molecule type" value="Genomic_DNA"/>
</dbReference>